<dbReference type="Proteomes" id="UP000074410">
    <property type="component" value="Unassembled WGS sequence"/>
</dbReference>
<gene>
    <name evidence="1" type="ORF">NS258_13695</name>
</gene>
<dbReference type="PATRIC" id="fig|33051.5.peg.215"/>
<dbReference type="EMBL" id="LDTC01000109">
    <property type="protein sequence ID" value="KTW10064.1"/>
    <property type="molecule type" value="Genomic_DNA"/>
</dbReference>
<evidence type="ECO:0000313" key="1">
    <source>
        <dbReference type="EMBL" id="KTW10064.1"/>
    </source>
</evidence>
<dbReference type="AlphaFoldDB" id="A0A147J689"/>
<evidence type="ECO:0000313" key="2">
    <source>
        <dbReference type="Proteomes" id="UP000074410"/>
    </source>
</evidence>
<proteinExistence type="predicted"/>
<comment type="caution">
    <text evidence="1">The sequence shown here is derived from an EMBL/GenBank/DDBJ whole genome shotgun (WGS) entry which is preliminary data.</text>
</comment>
<protein>
    <submittedName>
        <fullName evidence="1">Uncharacterized protein</fullName>
    </submittedName>
</protein>
<reference evidence="1 2" key="1">
    <citation type="journal article" date="2016" name="Front. Microbiol.">
        <title>Genomic Resource of Rice Seed Associated Bacteria.</title>
        <authorList>
            <person name="Midha S."/>
            <person name="Bansal K."/>
            <person name="Sharma S."/>
            <person name="Kumar N."/>
            <person name="Patil P.P."/>
            <person name="Chaudhry V."/>
            <person name="Patil P.B."/>
        </authorList>
    </citation>
    <scope>NUCLEOTIDE SEQUENCE [LARGE SCALE GENOMIC DNA]</scope>
    <source>
        <strain evidence="1 2">NS258</strain>
    </source>
</reference>
<accession>A0A147J689</accession>
<organism evidence="1 2">
    <name type="scientific">Sphingomonas sanguinis</name>
    <dbReference type="NCBI Taxonomy" id="33051"/>
    <lineage>
        <taxon>Bacteria</taxon>
        <taxon>Pseudomonadati</taxon>
        <taxon>Pseudomonadota</taxon>
        <taxon>Alphaproteobacteria</taxon>
        <taxon>Sphingomonadales</taxon>
        <taxon>Sphingomonadaceae</taxon>
        <taxon>Sphingomonas</taxon>
    </lineage>
</organism>
<sequence>MQGKDSPSIARGEWHLGRRYFTLHLRATGSDPYEAAITYGAGEKPQAIGSVFSDTFGGLYEPSLGLGGLEQGGFVQRYRFSDATYVNRFSRSGTGWRWTITEEAKDKPPSVFADYRLRPASYRGMKFEY</sequence>
<name>A0A147J689_9SPHN</name>